<accession>A0A0P9CRZ2</accession>
<keyword evidence="1" id="KW-1133">Transmembrane helix</keyword>
<organism evidence="3 4">
    <name type="scientific">Kouleothrix aurantiaca</name>
    <dbReference type="NCBI Taxonomy" id="186479"/>
    <lineage>
        <taxon>Bacteria</taxon>
        <taxon>Bacillati</taxon>
        <taxon>Chloroflexota</taxon>
        <taxon>Chloroflexia</taxon>
        <taxon>Chloroflexales</taxon>
        <taxon>Roseiflexineae</taxon>
        <taxon>Roseiflexaceae</taxon>
        <taxon>Kouleothrix</taxon>
    </lineage>
</organism>
<dbReference type="InterPro" id="IPR054120">
    <property type="entry name" value="PBPA_dimer"/>
</dbReference>
<keyword evidence="3" id="KW-0808">Transferase</keyword>
<dbReference type="Gene3D" id="3.90.1310.10">
    <property type="entry name" value="Penicillin-binding protein 2a (Domain 2)"/>
    <property type="match status" value="1"/>
</dbReference>
<dbReference type="Proteomes" id="UP000050509">
    <property type="component" value="Unassembled WGS sequence"/>
</dbReference>
<evidence type="ECO:0000313" key="3">
    <source>
        <dbReference type="EMBL" id="KPV48400.1"/>
    </source>
</evidence>
<evidence type="ECO:0000259" key="2">
    <source>
        <dbReference type="Pfam" id="PF21922"/>
    </source>
</evidence>
<keyword evidence="4" id="KW-1185">Reference proteome</keyword>
<keyword evidence="1" id="KW-0472">Membrane</keyword>
<comment type="caution">
    <text evidence="3">The sequence shown here is derived from an EMBL/GenBank/DDBJ whole genome shotgun (WGS) entry which is preliminary data.</text>
</comment>
<dbReference type="InterPro" id="IPR012338">
    <property type="entry name" value="Beta-lactam/transpept-like"/>
</dbReference>
<name>A0A0P9CRZ2_9CHLR</name>
<evidence type="ECO:0000313" key="4">
    <source>
        <dbReference type="Proteomes" id="UP000050509"/>
    </source>
</evidence>
<feature type="domain" description="Penicillin binding protein A dimerisation" evidence="2">
    <location>
        <begin position="118"/>
        <end position="201"/>
    </location>
</feature>
<dbReference type="AlphaFoldDB" id="A0A0P9CRZ2"/>
<dbReference type="GO" id="GO:0008658">
    <property type="term" value="F:penicillin binding"/>
    <property type="evidence" value="ECO:0007669"/>
    <property type="project" value="TreeGrafter"/>
</dbReference>
<dbReference type="GO" id="GO:0071555">
    <property type="term" value="P:cell wall organization"/>
    <property type="evidence" value="ECO:0007669"/>
    <property type="project" value="TreeGrafter"/>
</dbReference>
<evidence type="ECO:0000256" key="1">
    <source>
        <dbReference type="SAM" id="Phobius"/>
    </source>
</evidence>
<proteinExistence type="predicted"/>
<sequence length="242" mass="26632">MRQAARVLTFALAVALIAYGMFQPVEQDSRWLLALWLAAPLLLVAARLSLPTQPRGISRSIQNLGLLVALGFVLLSIQLLRQQFVRADDIANTVHVDDATGQTTSNVRQVIQSLRVQRGKMRDTNGVLLVDTEIVDGKYAVRRYPLTQQFDPSAFSNVVGFFSDRFGPSGLEATYDSYLSGERDSYNRLRDSIMNRPQLGDDLQLTIDARLQAAAKNLLDARGIGSVVVLDPQTGAVRAMVS</sequence>
<reference evidence="3 4" key="1">
    <citation type="submission" date="2015-09" db="EMBL/GenBank/DDBJ databases">
        <title>Draft genome sequence of Kouleothrix aurantiaca JCM 19913.</title>
        <authorList>
            <person name="Hemp J."/>
        </authorList>
    </citation>
    <scope>NUCLEOTIDE SEQUENCE [LARGE SCALE GENOMIC DNA]</scope>
    <source>
        <strain evidence="3 4">COM-B</strain>
    </source>
</reference>
<protein>
    <submittedName>
        <fullName evidence="3">Peptidoglycan glycosyltransferase</fullName>
    </submittedName>
</protein>
<dbReference type="GO" id="GO:0016740">
    <property type="term" value="F:transferase activity"/>
    <property type="evidence" value="ECO:0007669"/>
    <property type="project" value="UniProtKB-KW"/>
</dbReference>
<dbReference type="SUPFAM" id="SSF56601">
    <property type="entry name" value="beta-lactamase/transpeptidase-like"/>
    <property type="match status" value="1"/>
</dbReference>
<dbReference type="InterPro" id="IPR050515">
    <property type="entry name" value="Beta-lactam/transpept"/>
</dbReference>
<dbReference type="GO" id="GO:0005886">
    <property type="term" value="C:plasma membrane"/>
    <property type="evidence" value="ECO:0007669"/>
    <property type="project" value="TreeGrafter"/>
</dbReference>
<feature type="transmembrane region" description="Helical" evidence="1">
    <location>
        <begin position="32"/>
        <end position="50"/>
    </location>
</feature>
<keyword evidence="1" id="KW-0812">Transmembrane</keyword>
<dbReference type="Gene3D" id="3.40.710.10">
    <property type="entry name" value="DD-peptidase/beta-lactamase superfamily"/>
    <property type="match status" value="1"/>
</dbReference>
<dbReference type="PANTHER" id="PTHR30627:SF24">
    <property type="entry name" value="PENICILLIN-BINDING PROTEIN 4B"/>
    <property type="match status" value="1"/>
</dbReference>
<dbReference type="EMBL" id="LJCR01002684">
    <property type="protein sequence ID" value="KPV48400.1"/>
    <property type="molecule type" value="Genomic_DNA"/>
</dbReference>
<dbReference type="PANTHER" id="PTHR30627">
    <property type="entry name" value="PEPTIDOGLYCAN D,D-TRANSPEPTIDASE"/>
    <property type="match status" value="1"/>
</dbReference>
<feature type="transmembrane region" description="Helical" evidence="1">
    <location>
        <begin position="62"/>
        <end position="80"/>
    </location>
</feature>
<dbReference type="Pfam" id="PF21922">
    <property type="entry name" value="PBP_dimer_2"/>
    <property type="match status" value="1"/>
</dbReference>
<gene>
    <name evidence="3" type="ORF">SE17_38280</name>
</gene>
<feature type="non-terminal residue" evidence="3">
    <location>
        <position position="242"/>
    </location>
</feature>
<dbReference type="GO" id="GO:0071972">
    <property type="term" value="F:peptidoglycan L,D-transpeptidase activity"/>
    <property type="evidence" value="ECO:0007669"/>
    <property type="project" value="TreeGrafter"/>
</dbReference>